<keyword evidence="1" id="KW-1133">Transmembrane helix</keyword>
<gene>
    <name evidence="2" type="ORF">BVJ53_14540</name>
</gene>
<proteinExistence type="predicted"/>
<feature type="transmembrane region" description="Helical" evidence="1">
    <location>
        <begin position="38"/>
        <end position="58"/>
    </location>
</feature>
<evidence type="ECO:0000313" key="3">
    <source>
        <dbReference type="Proteomes" id="UP000290475"/>
    </source>
</evidence>
<evidence type="ECO:0000256" key="1">
    <source>
        <dbReference type="SAM" id="Phobius"/>
    </source>
</evidence>
<keyword evidence="1" id="KW-0472">Membrane</keyword>
<feature type="transmembrane region" description="Helical" evidence="1">
    <location>
        <begin position="70"/>
        <end position="92"/>
    </location>
</feature>
<accession>A0A4Q1TGL7</accession>
<organism evidence="2 3">
    <name type="scientific">Lacticaseibacillus chiayiensis</name>
    <dbReference type="NCBI Taxonomy" id="2100821"/>
    <lineage>
        <taxon>Bacteria</taxon>
        <taxon>Bacillati</taxon>
        <taxon>Bacillota</taxon>
        <taxon>Bacilli</taxon>
        <taxon>Lactobacillales</taxon>
        <taxon>Lactobacillaceae</taxon>
        <taxon>Lacticaseibacillus</taxon>
    </lineage>
</organism>
<dbReference type="AlphaFoldDB" id="A0A4Q1TGL7"/>
<comment type="caution">
    <text evidence="2">The sequence shown here is derived from an EMBL/GenBank/DDBJ whole genome shotgun (WGS) entry which is preliminary data.</text>
</comment>
<dbReference type="Proteomes" id="UP000290475">
    <property type="component" value="Unassembled WGS sequence"/>
</dbReference>
<name>A0A4Q1TGL7_9LACO</name>
<protein>
    <submittedName>
        <fullName evidence="2">Uncharacterized protein</fullName>
    </submittedName>
</protein>
<keyword evidence="1" id="KW-0812">Transmembrane</keyword>
<sequence>MNNDDVFLKRYKCCLRFYIFWNTGYLLLNGFDLTDRSLILNIIVVVVIPLFIMGYLIYEYFKLKVKLPAKLILLIFMVLGLLLVLLVFLKIVNL</sequence>
<dbReference type="EMBL" id="MSSM01000077">
    <property type="protein sequence ID" value="RXT16875.1"/>
    <property type="molecule type" value="Genomic_DNA"/>
</dbReference>
<reference evidence="2 3" key="1">
    <citation type="submission" date="2017-01" db="EMBL/GenBank/DDBJ databases">
        <title>Lactobacillus chiayiensis sp. nov., a lactic acid bacterium isolated from compost.</title>
        <authorList>
            <person name="Huang C.-H."/>
        </authorList>
    </citation>
    <scope>NUCLEOTIDE SEQUENCE [LARGE SCALE GENOMIC DNA]</scope>
    <source>
        <strain evidence="3">chh01</strain>
    </source>
</reference>
<evidence type="ECO:0000313" key="2">
    <source>
        <dbReference type="EMBL" id="RXT16875.1"/>
    </source>
</evidence>